<comment type="caution">
    <text evidence="2">The sequence shown here is derived from an EMBL/GenBank/DDBJ whole genome shotgun (WGS) entry which is preliminary data.</text>
</comment>
<feature type="signal peptide" evidence="1">
    <location>
        <begin position="1"/>
        <end position="24"/>
    </location>
</feature>
<proteinExistence type="predicted"/>
<dbReference type="InterPro" id="IPR052022">
    <property type="entry name" value="26kDa_periplasmic_antigen"/>
</dbReference>
<feature type="chain" id="PRO_5031510767" evidence="1">
    <location>
        <begin position="25"/>
        <end position="234"/>
    </location>
</feature>
<dbReference type="OrthoDB" id="7062395at2"/>
<dbReference type="EMBL" id="QOVF01000002">
    <property type="protein sequence ID" value="KAA0695101.1"/>
    <property type="molecule type" value="Genomic_DNA"/>
</dbReference>
<keyword evidence="1" id="KW-0732">Signal</keyword>
<dbReference type="InterPro" id="IPR007497">
    <property type="entry name" value="SIMPL/DUF541"/>
</dbReference>
<dbReference type="Gene3D" id="3.30.110.170">
    <property type="entry name" value="Protein of unknown function (DUF541), domain 1"/>
    <property type="match status" value="1"/>
</dbReference>
<dbReference type="PANTHER" id="PTHR34387">
    <property type="entry name" value="SLR1258 PROTEIN"/>
    <property type="match status" value="1"/>
</dbReference>
<dbReference type="Pfam" id="PF04402">
    <property type="entry name" value="SIMPL"/>
    <property type="match status" value="1"/>
</dbReference>
<evidence type="ECO:0000313" key="3">
    <source>
        <dbReference type="Proteomes" id="UP000463138"/>
    </source>
</evidence>
<name>A0A7V7KXX0_9GAMM</name>
<reference evidence="2 3" key="1">
    <citation type="submission" date="2018-07" db="EMBL/GenBank/DDBJ databases">
        <title>Pseudomonas laoshanensis sp. nov., isolated from soil.</title>
        <authorList>
            <person name="Sun J."/>
            <person name="Yu L."/>
            <person name="Wang M."/>
            <person name="Zhang C."/>
        </authorList>
    </citation>
    <scope>NUCLEOTIDE SEQUENCE [LARGE SCALE GENOMIC DNA]</scope>
    <source>
        <strain evidence="2 3">Y22</strain>
    </source>
</reference>
<accession>A0A7V7KXX0</accession>
<dbReference type="RefSeq" id="WP_149332468.1">
    <property type="nucleotide sequence ID" value="NZ_QOVF01000002.1"/>
</dbReference>
<dbReference type="Proteomes" id="UP000463138">
    <property type="component" value="Unassembled WGS sequence"/>
</dbReference>
<dbReference type="PANTHER" id="PTHR34387:SF1">
    <property type="entry name" value="PERIPLASMIC IMMUNOGENIC PROTEIN"/>
    <property type="match status" value="1"/>
</dbReference>
<protein>
    <submittedName>
        <fullName evidence="2">DUF541 domain-containing protein</fullName>
    </submittedName>
</protein>
<evidence type="ECO:0000256" key="1">
    <source>
        <dbReference type="SAM" id="SignalP"/>
    </source>
</evidence>
<keyword evidence="3" id="KW-1185">Reference proteome</keyword>
<sequence>MRLATIAPICLGLGLALSAQGLLAEEVRYNQVSLRAEVQQAVSHDTLQVRLYAEEQAKDAGKLATSITERLNKALDIARQTEGVSVSSGNRSSRPVYDEKGEKIIAWRERGDILLESTDFASLSTLTGKLMDELNLDDMQFSLSPESRRSTEDELIREAIEAFKARADIATRSLGGTDYKIVNLNLNSQFMQPPMYRGAKMAMMADAESASPSVEGGQADVTVSADGIIEVDLP</sequence>
<organism evidence="2 3">
    <name type="scientific">Halopseudomonas laoshanensis</name>
    <dbReference type="NCBI Taxonomy" id="2268758"/>
    <lineage>
        <taxon>Bacteria</taxon>
        <taxon>Pseudomonadati</taxon>
        <taxon>Pseudomonadota</taxon>
        <taxon>Gammaproteobacteria</taxon>
        <taxon>Pseudomonadales</taxon>
        <taxon>Pseudomonadaceae</taxon>
        <taxon>Halopseudomonas</taxon>
    </lineage>
</organism>
<dbReference type="Gene3D" id="3.30.70.2970">
    <property type="entry name" value="Protein of unknown function (DUF541), domain 2"/>
    <property type="match status" value="1"/>
</dbReference>
<evidence type="ECO:0000313" key="2">
    <source>
        <dbReference type="EMBL" id="KAA0695101.1"/>
    </source>
</evidence>
<dbReference type="AlphaFoldDB" id="A0A7V7KXX0"/>
<dbReference type="GO" id="GO:0006974">
    <property type="term" value="P:DNA damage response"/>
    <property type="evidence" value="ECO:0007669"/>
    <property type="project" value="TreeGrafter"/>
</dbReference>
<gene>
    <name evidence="2" type="ORF">DT594_09620</name>
</gene>